<sequence>MELGRVLSLFVAMLALAYGLSVAATNWLAAACLIQFSILTAAEHDSARVQSLLEGHEAAFASVKMALLLAGLLLLW</sequence>
<proteinExistence type="predicted"/>
<feature type="transmembrane region" description="Helical" evidence="1">
    <location>
        <begin position="7"/>
        <end position="38"/>
    </location>
</feature>
<protein>
    <submittedName>
        <fullName evidence="2">Uncharacterized protein</fullName>
    </submittedName>
</protein>
<dbReference type="RefSeq" id="WP_005559745.1">
    <property type="nucleotide sequence ID" value="NZ_AOIB01000040.1"/>
</dbReference>
<keyword evidence="1" id="KW-1133">Transmembrane helix</keyword>
<reference evidence="2 3" key="1">
    <citation type="journal article" date="2014" name="PLoS Genet.">
        <title>Phylogenetically driven sequencing of extremely halophilic archaea reveals strategies for static and dynamic osmo-response.</title>
        <authorList>
            <person name="Becker E.A."/>
            <person name="Seitzer P.M."/>
            <person name="Tritt A."/>
            <person name="Larsen D."/>
            <person name="Krusor M."/>
            <person name="Yao A.I."/>
            <person name="Wu D."/>
            <person name="Madern D."/>
            <person name="Eisen J.A."/>
            <person name="Darling A.E."/>
            <person name="Facciotti M.T."/>
        </authorList>
    </citation>
    <scope>NUCLEOTIDE SEQUENCE [LARGE SCALE GENOMIC DNA]</scope>
    <source>
        <strain evidence="2 3">DSM 10524</strain>
    </source>
</reference>
<keyword evidence="3" id="KW-1185">Reference proteome</keyword>
<gene>
    <name evidence="2" type="ORF">C491_20756</name>
</gene>
<keyword evidence="1" id="KW-0812">Transmembrane</keyword>
<name>L9WZI3_9EURY</name>
<dbReference type="eggNOG" id="ENOG502N656">
    <property type="taxonomic scope" value="Archaea"/>
</dbReference>
<dbReference type="AlphaFoldDB" id="L9WZI3"/>
<dbReference type="OrthoDB" id="163629at2157"/>
<dbReference type="EMBL" id="AOIB01000040">
    <property type="protein sequence ID" value="ELY53778.1"/>
    <property type="molecule type" value="Genomic_DNA"/>
</dbReference>
<evidence type="ECO:0000313" key="3">
    <source>
        <dbReference type="Proteomes" id="UP000011688"/>
    </source>
</evidence>
<keyword evidence="1" id="KW-0472">Membrane</keyword>
<dbReference type="Proteomes" id="UP000011688">
    <property type="component" value="Unassembled WGS sequence"/>
</dbReference>
<dbReference type="PROSITE" id="PS51257">
    <property type="entry name" value="PROKAR_LIPOPROTEIN"/>
    <property type="match status" value="1"/>
</dbReference>
<accession>L9WZI3</accession>
<organism evidence="2 3">
    <name type="scientific">Natronococcus amylolyticus DSM 10524</name>
    <dbReference type="NCBI Taxonomy" id="1227497"/>
    <lineage>
        <taxon>Archaea</taxon>
        <taxon>Methanobacteriati</taxon>
        <taxon>Methanobacteriota</taxon>
        <taxon>Stenosarchaea group</taxon>
        <taxon>Halobacteria</taxon>
        <taxon>Halobacteriales</taxon>
        <taxon>Natrialbaceae</taxon>
        <taxon>Natronococcus</taxon>
    </lineage>
</organism>
<evidence type="ECO:0000313" key="2">
    <source>
        <dbReference type="EMBL" id="ELY53778.1"/>
    </source>
</evidence>
<evidence type="ECO:0000256" key="1">
    <source>
        <dbReference type="SAM" id="Phobius"/>
    </source>
</evidence>
<comment type="caution">
    <text evidence="2">The sequence shown here is derived from an EMBL/GenBank/DDBJ whole genome shotgun (WGS) entry which is preliminary data.</text>
</comment>